<evidence type="ECO:0000256" key="4">
    <source>
        <dbReference type="ARBA" id="ARBA00022741"/>
    </source>
</evidence>
<evidence type="ECO:0000256" key="1">
    <source>
        <dbReference type="ARBA" id="ARBA00004651"/>
    </source>
</evidence>
<dbReference type="InterPro" id="IPR003439">
    <property type="entry name" value="ABC_transporter-like_ATP-bd"/>
</dbReference>
<dbReference type="PROSITE" id="PS00211">
    <property type="entry name" value="ABC_TRANSPORTER_1"/>
    <property type="match status" value="1"/>
</dbReference>
<comment type="caution">
    <text evidence="11">The sequence shown here is derived from an EMBL/GenBank/DDBJ whole genome shotgun (WGS) entry which is preliminary data.</text>
</comment>
<keyword evidence="3 8" id="KW-0812">Transmembrane</keyword>
<evidence type="ECO:0000256" key="2">
    <source>
        <dbReference type="ARBA" id="ARBA00022448"/>
    </source>
</evidence>
<keyword evidence="12" id="KW-1185">Reference proteome</keyword>
<evidence type="ECO:0000256" key="5">
    <source>
        <dbReference type="ARBA" id="ARBA00022840"/>
    </source>
</evidence>
<keyword evidence="5 11" id="KW-0067">ATP-binding</keyword>
<dbReference type="InterPro" id="IPR036640">
    <property type="entry name" value="ABC1_TM_sf"/>
</dbReference>
<feature type="transmembrane region" description="Helical" evidence="8">
    <location>
        <begin position="66"/>
        <end position="83"/>
    </location>
</feature>
<dbReference type="InterPro" id="IPR017871">
    <property type="entry name" value="ABC_transporter-like_CS"/>
</dbReference>
<keyword evidence="6 8" id="KW-1133">Transmembrane helix</keyword>
<dbReference type="Pfam" id="PF00664">
    <property type="entry name" value="ABC_membrane"/>
    <property type="match status" value="1"/>
</dbReference>
<keyword evidence="4" id="KW-0547">Nucleotide-binding</keyword>
<dbReference type="InterPro" id="IPR039421">
    <property type="entry name" value="Type_1_exporter"/>
</dbReference>
<dbReference type="PROSITE" id="PS50929">
    <property type="entry name" value="ABC_TM1F"/>
    <property type="match status" value="1"/>
</dbReference>
<feature type="transmembrane region" description="Helical" evidence="8">
    <location>
        <begin position="23"/>
        <end position="46"/>
    </location>
</feature>
<feature type="domain" description="ABC transporter" evidence="9">
    <location>
        <begin position="343"/>
        <end position="577"/>
    </location>
</feature>
<dbReference type="InterPro" id="IPR011527">
    <property type="entry name" value="ABC1_TM_dom"/>
</dbReference>
<comment type="subcellular location">
    <subcellularLocation>
        <location evidence="1">Cell membrane</location>
        <topology evidence="1">Multi-pass membrane protein</topology>
    </subcellularLocation>
</comment>
<dbReference type="FunFam" id="3.40.50.300:FF:000287">
    <property type="entry name" value="Multidrug ABC transporter ATP-binding protein"/>
    <property type="match status" value="1"/>
</dbReference>
<reference evidence="11 12" key="1">
    <citation type="submission" date="2019-11" db="EMBL/GenBank/DDBJ databases">
        <title>Characterisation of Fundicoccus ignavus gen. nov. sp. nov., a novel genus of the family Aerococcaceae isolated from bulk tank milk.</title>
        <authorList>
            <person name="Siebert A."/>
            <person name="Huptas C."/>
            <person name="Wenning M."/>
            <person name="Scherer S."/>
            <person name="Doll E.V."/>
        </authorList>
    </citation>
    <scope>NUCLEOTIDE SEQUENCE [LARGE SCALE GENOMIC DNA]</scope>
    <source>
        <strain evidence="11 12">WS4759</strain>
    </source>
</reference>
<dbReference type="PANTHER" id="PTHR43394">
    <property type="entry name" value="ATP-DEPENDENT PERMEASE MDL1, MITOCHONDRIAL"/>
    <property type="match status" value="1"/>
</dbReference>
<feature type="transmembrane region" description="Helical" evidence="8">
    <location>
        <begin position="141"/>
        <end position="159"/>
    </location>
</feature>
<evidence type="ECO:0000256" key="7">
    <source>
        <dbReference type="ARBA" id="ARBA00023136"/>
    </source>
</evidence>
<proteinExistence type="predicted"/>
<evidence type="ECO:0000259" key="10">
    <source>
        <dbReference type="PROSITE" id="PS50929"/>
    </source>
</evidence>
<gene>
    <name evidence="11" type="ORF">GIY09_07905</name>
</gene>
<accession>A0A6I2GMQ3</accession>
<dbReference type="GO" id="GO:0005524">
    <property type="term" value="F:ATP binding"/>
    <property type="evidence" value="ECO:0007669"/>
    <property type="project" value="UniProtKB-KW"/>
</dbReference>
<evidence type="ECO:0000313" key="11">
    <source>
        <dbReference type="EMBL" id="MRI85788.1"/>
    </source>
</evidence>
<dbReference type="InterPro" id="IPR003593">
    <property type="entry name" value="AAA+_ATPase"/>
</dbReference>
<dbReference type="Gene3D" id="1.20.1560.10">
    <property type="entry name" value="ABC transporter type 1, transmembrane domain"/>
    <property type="match status" value="1"/>
</dbReference>
<feature type="transmembrane region" description="Helical" evidence="8">
    <location>
        <begin position="165"/>
        <end position="185"/>
    </location>
</feature>
<dbReference type="GO" id="GO:0005886">
    <property type="term" value="C:plasma membrane"/>
    <property type="evidence" value="ECO:0007669"/>
    <property type="project" value="UniProtKB-SubCell"/>
</dbReference>
<dbReference type="Pfam" id="PF00005">
    <property type="entry name" value="ABC_tran"/>
    <property type="match status" value="1"/>
</dbReference>
<evidence type="ECO:0000256" key="8">
    <source>
        <dbReference type="SAM" id="Phobius"/>
    </source>
</evidence>
<dbReference type="PANTHER" id="PTHR43394:SF1">
    <property type="entry name" value="ATP-BINDING CASSETTE SUB-FAMILY B MEMBER 10, MITOCHONDRIAL"/>
    <property type="match status" value="1"/>
</dbReference>
<dbReference type="GO" id="GO:0015421">
    <property type="term" value="F:ABC-type oligopeptide transporter activity"/>
    <property type="evidence" value="ECO:0007669"/>
    <property type="project" value="TreeGrafter"/>
</dbReference>
<dbReference type="SUPFAM" id="SSF90123">
    <property type="entry name" value="ABC transporter transmembrane region"/>
    <property type="match status" value="1"/>
</dbReference>
<dbReference type="InterPro" id="IPR027417">
    <property type="entry name" value="P-loop_NTPase"/>
</dbReference>
<sequence>MTNIQQKSTLTRLVQLLFNRKHLLVLSLLGAIIQVALTVYIPVLIGNAINQVIAEGQVNFDNLKPILLRMGIVILLNAFIQWLNPLLYNKMTFETVQGLRQDVLNKLHSVPLNYIDQHSTGDLVSRISTDAEQLSDGINMIFNQFLVGILTIVVTVITMGKLDLVMMFLVVCLTPLSLLVARFIANRSYKYFRYQTLTRGVQSQIVEESIQQGELVRLFNTHEKTTEDFVKANNEYMENSQKAIFYSSITAPTTRFINAMIYAVITFFGAVRILRGTFSVGELTTFLNYANQYTKPFNDISNVLSELQSALACAERLFDVIDQVDEVETGHAKLNDSTIQGKVNFNKVAFSYVEHQPLIEDLTLSVKPGMRVAIVGPTGAGKSTLINLLMRFYDLNSGQILLDDQPTTDFTRESVRAQFGMVLQETWLKSGTIHDNIAYGYPNATRELVIEAAKAAHADHFIRQLPNGYDTLVTDGGDSLAQGQRQLLSIARIFVKVPHMLILDEATSSIDTRTEILIQEAFNSLMEGRTSFVIAHRLSTIQTADLILVMNQGKIIEQGNHHNLMQMKGFYYQMQQTRQSVD</sequence>
<dbReference type="SMART" id="SM00382">
    <property type="entry name" value="AAA"/>
    <property type="match status" value="1"/>
</dbReference>
<feature type="transmembrane region" description="Helical" evidence="8">
    <location>
        <begin position="256"/>
        <end position="274"/>
    </location>
</feature>
<evidence type="ECO:0000259" key="9">
    <source>
        <dbReference type="PROSITE" id="PS50893"/>
    </source>
</evidence>
<evidence type="ECO:0000313" key="12">
    <source>
        <dbReference type="Proteomes" id="UP000430975"/>
    </source>
</evidence>
<dbReference type="Gene3D" id="3.40.50.300">
    <property type="entry name" value="P-loop containing nucleotide triphosphate hydrolases"/>
    <property type="match status" value="1"/>
</dbReference>
<dbReference type="RefSeq" id="WP_153863659.1">
    <property type="nucleotide sequence ID" value="NZ_WJQS01000006.1"/>
</dbReference>
<protein>
    <submittedName>
        <fullName evidence="11">ATP-binding cassette domain-containing protein</fullName>
    </submittedName>
</protein>
<name>A0A6I2GMQ3_9LACT</name>
<organism evidence="11 12">
    <name type="scientific">Fundicoccus ignavus</name>
    <dbReference type="NCBI Taxonomy" id="2664442"/>
    <lineage>
        <taxon>Bacteria</taxon>
        <taxon>Bacillati</taxon>
        <taxon>Bacillota</taxon>
        <taxon>Bacilli</taxon>
        <taxon>Lactobacillales</taxon>
        <taxon>Aerococcaceae</taxon>
        <taxon>Fundicoccus</taxon>
    </lineage>
</organism>
<dbReference type="SUPFAM" id="SSF52540">
    <property type="entry name" value="P-loop containing nucleoside triphosphate hydrolases"/>
    <property type="match status" value="1"/>
</dbReference>
<dbReference type="CDD" id="cd03254">
    <property type="entry name" value="ABCC_Glucan_exporter_like"/>
    <property type="match status" value="1"/>
</dbReference>
<evidence type="ECO:0000256" key="3">
    <source>
        <dbReference type="ARBA" id="ARBA00022692"/>
    </source>
</evidence>
<dbReference type="CDD" id="cd18547">
    <property type="entry name" value="ABC_6TM_Tm288_like"/>
    <property type="match status" value="1"/>
</dbReference>
<keyword evidence="7 8" id="KW-0472">Membrane</keyword>
<dbReference type="GO" id="GO:0016887">
    <property type="term" value="F:ATP hydrolysis activity"/>
    <property type="evidence" value="ECO:0007669"/>
    <property type="project" value="InterPro"/>
</dbReference>
<dbReference type="Proteomes" id="UP000430975">
    <property type="component" value="Unassembled WGS sequence"/>
</dbReference>
<dbReference type="AlphaFoldDB" id="A0A6I2GMQ3"/>
<keyword evidence="2" id="KW-0813">Transport</keyword>
<evidence type="ECO:0000256" key="6">
    <source>
        <dbReference type="ARBA" id="ARBA00022989"/>
    </source>
</evidence>
<dbReference type="PROSITE" id="PS50893">
    <property type="entry name" value="ABC_TRANSPORTER_2"/>
    <property type="match status" value="1"/>
</dbReference>
<dbReference type="EMBL" id="WJQS01000006">
    <property type="protein sequence ID" value="MRI85788.1"/>
    <property type="molecule type" value="Genomic_DNA"/>
</dbReference>
<feature type="domain" description="ABC transmembrane type-1" evidence="10">
    <location>
        <begin position="25"/>
        <end position="309"/>
    </location>
</feature>